<reference evidence="1" key="1">
    <citation type="journal article" date="2021" name="Proc. Natl. Acad. Sci. U.S.A.">
        <title>A Catalog of Tens of Thousands of Viruses from Human Metagenomes Reveals Hidden Associations with Chronic Diseases.</title>
        <authorList>
            <person name="Tisza M.J."/>
            <person name="Buck C.B."/>
        </authorList>
    </citation>
    <scope>NUCLEOTIDE SEQUENCE</scope>
    <source>
        <strain evidence="1">CtmTa7</strain>
    </source>
</reference>
<proteinExistence type="predicted"/>
<organism evidence="1">
    <name type="scientific">virus sp. ctmTa7</name>
    <dbReference type="NCBI Taxonomy" id="2828255"/>
    <lineage>
        <taxon>Viruses</taxon>
    </lineage>
</organism>
<evidence type="ECO:0000313" key="1">
    <source>
        <dbReference type="EMBL" id="DAE28831.1"/>
    </source>
</evidence>
<dbReference type="EMBL" id="BK059091">
    <property type="protein sequence ID" value="DAE28831.1"/>
    <property type="molecule type" value="Genomic_DNA"/>
</dbReference>
<name>A0A8S5RBV7_9VIRU</name>
<protein>
    <submittedName>
        <fullName evidence="1">Peptidase</fullName>
    </submittedName>
</protein>
<accession>A0A8S5RBV7</accession>
<sequence>MKSLNKKEQLILTAKIKAYFKSFKKFICCDELPDFKIIYTDGRKDPSIAYKAQVSLYERPIILKYNIAAIDEKDADFKYTLVHEFTHMYDYFILNKIYNDDFLKRNIFLYTECHAVQIEILFCYKIVNTIFDSADFMQADLSYILNLPYNKNQTYTNITLKFMDNQIIENFYHMKTAYMYSCGATIILSKLLERPIKFAKFLDPYSQEMIKVQNILQNIDYTGIPSEEDLIELGNINCTTDNMFLTQTTV</sequence>